<accession>A0A0M2REP9</accession>
<dbReference type="SUPFAM" id="SSF56436">
    <property type="entry name" value="C-type lectin-like"/>
    <property type="match status" value="1"/>
</dbReference>
<dbReference type="EMBL" id="LANI01000002">
    <property type="protein sequence ID" value="KKJ78485.1"/>
    <property type="molecule type" value="Genomic_DNA"/>
</dbReference>
<dbReference type="PANTHER" id="PTHR23150:SF19">
    <property type="entry name" value="FORMYLGLYCINE-GENERATING ENZYME"/>
    <property type="match status" value="1"/>
</dbReference>
<comment type="caution">
    <text evidence="2">The sequence shown here is derived from an EMBL/GenBank/DDBJ whole genome shotgun (WGS) entry which is preliminary data.</text>
</comment>
<sequence>MELEPNATSGYTETKTIFVTYSEITIAHWQACYDDGGCSYQPRMRENETPQHPVTQVSYFDVEEFVHWISNKTGFPFRLPLESEWNYFSRDVISPAEKLFDDPRLAWAADYVTFSNRPKSSKTKVVGGYGTNQYGLVDLKGNVWEWTQTCWSTDYSDLTTSKERSETCGGVRIMQGEHRSYQSELIRDPKIGGCSVGSPPNNVGFRLVMEQGV</sequence>
<dbReference type="AlphaFoldDB" id="A0A0M2REP9"/>
<dbReference type="GO" id="GO:0120147">
    <property type="term" value="F:formylglycine-generating oxidase activity"/>
    <property type="evidence" value="ECO:0007669"/>
    <property type="project" value="TreeGrafter"/>
</dbReference>
<dbReference type="STRING" id="1549748.WH95_02540"/>
<dbReference type="InterPro" id="IPR051043">
    <property type="entry name" value="Sulfatase_Mod_Factor_Kinase"/>
</dbReference>
<evidence type="ECO:0000259" key="1">
    <source>
        <dbReference type="Pfam" id="PF03781"/>
    </source>
</evidence>
<name>A0A0M2REP9_9PROT</name>
<dbReference type="InterPro" id="IPR005532">
    <property type="entry name" value="SUMF_dom"/>
</dbReference>
<evidence type="ECO:0000313" key="2">
    <source>
        <dbReference type="EMBL" id="KKJ78485.1"/>
    </source>
</evidence>
<dbReference type="InterPro" id="IPR016187">
    <property type="entry name" value="CTDL_fold"/>
</dbReference>
<dbReference type="Pfam" id="PF03781">
    <property type="entry name" value="FGE-sulfatase"/>
    <property type="match status" value="1"/>
</dbReference>
<evidence type="ECO:0000313" key="3">
    <source>
        <dbReference type="Proteomes" id="UP000034491"/>
    </source>
</evidence>
<feature type="domain" description="Sulfatase-modifying factor enzyme-like" evidence="1">
    <location>
        <begin position="33"/>
        <end position="208"/>
    </location>
</feature>
<dbReference type="InterPro" id="IPR042095">
    <property type="entry name" value="SUMF_sf"/>
</dbReference>
<dbReference type="Proteomes" id="UP000034491">
    <property type="component" value="Unassembled WGS sequence"/>
</dbReference>
<organism evidence="2 3">
    <name type="scientific">Kiloniella litopenaei</name>
    <dbReference type="NCBI Taxonomy" id="1549748"/>
    <lineage>
        <taxon>Bacteria</taxon>
        <taxon>Pseudomonadati</taxon>
        <taxon>Pseudomonadota</taxon>
        <taxon>Alphaproteobacteria</taxon>
        <taxon>Rhodospirillales</taxon>
        <taxon>Kiloniellaceae</taxon>
        <taxon>Kiloniella</taxon>
    </lineage>
</organism>
<gene>
    <name evidence="2" type="ORF">WH95_02540</name>
</gene>
<reference evidence="2 3" key="1">
    <citation type="submission" date="2015-03" db="EMBL/GenBank/DDBJ databases">
        <title>Genome sequence of Kiloniella sp. P1-1, isolated from the gut microflora of Pacific white shrimp, Penaeus vannamei.</title>
        <authorList>
            <person name="Shao Z."/>
            <person name="Wang L."/>
            <person name="Li X."/>
        </authorList>
    </citation>
    <scope>NUCLEOTIDE SEQUENCE [LARGE SCALE GENOMIC DNA]</scope>
    <source>
        <strain evidence="2 3">P1-1</strain>
    </source>
</reference>
<protein>
    <recommendedName>
        <fullName evidence="1">Sulfatase-modifying factor enzyme-like domain-containing protein</fullName>
    </recommendedName>
</protein>
<dbReference type="Gene3D" id="3.90.1580.10">
    <property type="entry name" value="paralog of FGE (formylglycine-generating enzyme)"/>
    <property type="match status" value="1"/>
</dbReference>
<keyword evidence="3" id="KW-1185">Reference proteome</keyword>
<proteinExistence type="predicted"/>
<dbReference type="PANTHER" id="PTHR23150">
    <property type="entry name" value="SULFATASE MODIFYING FACTOR 1, 2"/>
    <property type="match status" value="1"/>
</dbReference>